<dbReference type="Proteomes" id="UP000775213">
    <property type="component" value="Unassembled WGS sequence"/>
</dbReference>
<feature type="compositionally biased region" description="Basic residues" evidence="1">
    <location>
        <begin position="73"/>
        <end position="86"/>
    </location>
</feature>
<proteinExistence type="predicted"/>
<organism evidence="2 3">
    <name type="scientific">Dendrobium chrysotoxum</name>
    <name type="common">Orchid</name>
    <dbReference type="NCBI Taxonomy" id="161865"/>
    <lineage>
        <taxon>Eukaryota</taxon>
        <taxon>Viridiplantae</taxon>
        <taxon>Streptophyta</taxon>
        <taxon>Embryophyta</taxon>
        <taxon>Tracheophyta</taxon>
        <taxon>Spermatophyta</taxon>
        <taxon>Magnoliopsida</taxon>
        <taxon>Liliopsida</taxon>
        <taxon>Asparagales</taxon>
        <taxon>Orchidaceae</taxon>
        <taxon>Epidendroideae</taxon>
        <taxon>Malaxideae</taxon>
        <taxon>Dendrobiinae</taxon>
        <taxon>Dendrobium</taxon>
    </lineage>
</organism>
<protein>
    <submittedName>
        <fullName evidence="2">Uncharacterized protein</fullName>
    </submittedName>
</protein>
<feature type="region of interest" description="Disordered" evidence="1">
    <location>
        <begin position="55"/>
        <end position="86"/>
    </location>
</feature>
<dbReference type="AlphaFoldDB" id="A0AAV7G2G6"/>
<name>A0AAV7G2G6_DENCH</name>
<dbReference type="EMBL" id="JAGFBR010000018">
    <property type="protein sequence ID" value="KAH0450387.1"/>
    <property type="molecule type" value="Genomic_DNA"/>
</dbReference>
<keyword evidence="3" id="KW-1185">Reference proteome</keyword>
<gene>
    <name evidence="2" type="ORF">IEQ34_021079</name>
</gene>
<evidence type="ECO:0000256" key="1">
    <source>
        <dbReference type="SAM" id="MobiDB-lite"/>
    </source>
</evidence>
<evidence type="ECO:0000313" key="2">
    <source>
        <dbReference type="EMBL" id="KAH0450387.1"/>
    </source>
</evidence>
<comment type="caution">
    <text evidence="2">The sequence shown here is derived from an EMBL/GenBank/DDBJ whole genome shotgun (WGS) entry which is preliminary data.</text>
</comment>
<sequence length="86" mass="10098">MKLKRNWVDLYVMFQDHRNHHLTNNSLGPHPCGCQVLEEMEIDLEDKWWLEEDHSLSPSKKGEEANSLPGKSCTKRVRPLPFKKGR</sequence>
<feature type="compositionally biased region" description="Basic and acidic residues" evidence="1">
    <location>
        <begin position="55"/>
        <end position="64"/>
    </location>
</feature>
<accession>A0AAV7G2G6</accession>
<reference evidence="2 3" key="1">
    <citation type="journal article" date="2021" name="Hortic Res">
        <title>Chromosome-scale assembly of the Dendrobium chrysotoxum genome enhances the understanding of orchid evolution.</title>
        <authorList>
            <person name="Zhang Y."/>
            <person name="Zhang G.Q."/>
            <person name="Zhang D."/>
            <person name="Liu X.D."/>
            <person name="Xu X.Y."/>
            <person name="Sun W.H."/>
            <person name="Yu X."/>
            <person name="Zhu X."/>
            <person name="Wang Z.W."/>
            <person name="Zhao X."/>
            <person name="Zhong W.Y."/>
            <person name="Chen H."/>
            <person name="Yin W.L."/>
            <person name="Huang T."/>
            <person name="Niu S.C."/>
            <person name="Liu Z.J."/>
        </authorList>
    </citation>
    <scope>NUCLEOTIDE SEQUENCE [LARGE SCALE GENOMIC DNA]</scope>
    <source>
        <strain evidence="2">Lindl</strain>
    </source>
</reference>
<evidence type="ECO:0000313" key="3">
    <source>
        <dbReference type="Proteomes" id="UP000775213"/>
    </source>
</evidence>